<keyword evidence="3" id="KW-0812">Transmembrane</keyword>
<organism evidence="11 12">
    <name type="scientific">Rattus norvegicus</name>
    <name type="common">Rat</name>
    <dbReference type="NCBI Taxonomy" id="10116"/>
    <lineage>
        <taxon>Eukaryota</taxon>
        <taxon>Metazoa</taxon>
        <taxon>Chordata</taxon>
        <taxon>Craniata</taxon>
        <taxon>Vertebrata</taxon>
        <taxon>Euteleostomi</taxon>
        <taxon>Mammalia</taxon>
        <taxon>Eutheria</taxon>
        <taxon>Euarchontoglires</taxon>
        <taxon>Glires</taxon>
        <taxon>Rodentia</taxon>
        <taxon>Myomorpha</taxon>
        <taxon>Muroidea</taxon>
        <taxon>Muridae</taxon>
        <taxon>Murinae</taxon>
        <taxon>Rattus</taxon>
    </lineage>
</organism>
<evidence type="ECO:0000313" key="12">
    <source>
        <dbReference type="Proteomes" id="UP000002494"/>
    </source>
</evidence>
<feature type="chain" id="PRO_5035187979" evidence="9">
    <location>
        <begin position="26"/>
        <end position="573"/>
    </location>
</feature>
<dbReference type="Pfam" id="PF05587">
    <property type="entry name" value="Anth_Ig"/>
    <property type="match status" value="1"/>
</dbReference>
<dbReference type="InterPro" id="IPR002035">
    <property type="entry name" value="VWF_A"/>
</dbReference>
<proteinExistence type="inferred from homology"/>
<dbReference type="Pfam" id="PF00092">
    <property type="entry name" value="VWA"/>
    <property type="match status" value="1"/>
</dbReference>
<dbReference type="InterPro" id="IPR008400">
    <property type="entry name" value="Anthrax_toxin_rcpt_extracel"/>
</dbReference>
<evidence type="ECO:0000256" key="2">
    <source>
        <dbReference type="ARBA" id="ARBA00008095"/>
    </source>
</evidence>
<dbReference type="SUPFAM" id="SSF53300">
    <property type="entry name" value="vWA-like"/>
    <property type="match status" value="1"/>
</dbReference>
<dbReference type="AlphaFoldDB" id="A0A8I6GCE2"/>
<feature type="domain" description="VWFA" evidence="10">
    <location>
        <begin position="75"/>
        <end position="245"/>
    </location>
</feature>
<accession>A0A8I6GCE2</accession>
<dbReference type="Gene3D" id="3.40.50.410">
    <property type="entry name" value="von Willebrand factor, type A domain"/>
    <property type="match status" value="1"/>
</dbReference>
<protein>
    <submittedName>
        <fullName evidence="11">ANTXR like 2</fullName>
    </submittedName>
</protein>
<dbReference type="Ensembl" id="ENSRNOT00000091708.3">
    <property type="protein sequence ID" value="ENSRNOP00000085227.1"/>
    <property type="gene ID" value="ENSRNOG00000060767.3"/>
</dbReference>
<dbReference type="GO" id="GO:0005886">
    <property type="term" value="C:plasma membrane"/>
    <property type="evidence" value="ECO:0000318"/>
    <property type="project" value="GO_Central"/>
</dbReference>
<keyword evidence="5 9" id="KW-0732">Signal</keyword>
<evidence type="ECO:0000256" key="7">
    <source>
        <dbReference type="ARBA" id="ARBA00023136"/>
    </source>
</evidence>
<evidence type="ECO:0000256" key="9">
    <source>
        <dbReference type="SAM" id="SignalP"/>
    </source>
</evidence>
<dbReference type="GO" id="GO:0004888">
    <property type="term" value="F:transmembrane signaling receptor activity"/>
    <property type="evidence" value="ECO:0000318"/>
    <property type="project" value="GO_Central"/>
</dbReference>
<evidence type="ECO:0000256" key="5">
    <source>
        <dbReference type="ARBA" id="ARBA00022729"/>
    </source>
</evidence>
<evidence type="ECO:0000256" key="6">
    <source>
        <dbReference type="ARBA" id="ARBA00022989"/>
    </source>
</evidence>
<dbReference type="RGD" id="15013571">
    <property type="gene designation" value="AABR07024652.1"/>
</dbReference>
<keyword evidence="7" id="KW-0472">Membrane</keyword>
<dbReference type="PROSITE" id="PS50234">
    <property type="entry name" value="VWFA"/>
    <property type="match status" value="1"/>
</dbReference>
<dbReference type="Proteomes" id="UP000002494">
    <property type="component" value="Chromosome 16"/>
</dbReference>
<dbReference type="GO" id="GO:0009986">
    <property type="term" value="C:cell surface"/>
    <property type="evidence" value="ECO:0000318"/>
    <property type="project" value="GO_Central"/>
</dbReference>
<feature type="region of interest" description="Disordered" evidence="8">
    <location>
        <begin position="432"/>
        <end position="454"/>
    </location>
</feature>
<dbReference type="AGR" id="RGD:6500283"/>
<comment type="subcellular location">
    <subcellularLocation>
        <location evidence="1">Membrane</location>
        <topology evidence="1">Single-pass type I membrane protein</topology>
    </subcellularLocation>
</comment>
<dbReference type="InterPro" id="IPR036465">
    <property type="entry name" value="vWFA_dom_sf"/>
</dbReference>
<dbReference type="RGD" id="6500283">
    <property type="gene designation" value="Antxrl2"/>
</dbReference>
<evidence type="ECO:0000256" key="8">
    <source>
        <dbReference type="SAM" id="MobiDB-lite"/>
    </source>
</evidence>
<dbReference type="PANTHER" id="PTHR16059:SF30">
    <property type="entry name" value="GENE, 30083-RELATED"/>
    <property type="match status" value="1"/>
</dbReference>
<reference evidence="11" key="2">
    <citation type="submission" date="2025-08" db="UniProtKB">
        <authorList>
            <consortium name="Ensembl"/>
        </authorList>
    </citation>
    <scope>IDENTIFICATION</scope>
    <source>
        <strain evidence="11">Brown Norway</strain>
    </source>
</reference>
<evidence type="ECO:0000313" key="11">
    <source>
        <dbReference type="Ensembl" id="ENSRNOP00000085227.1"/>
    </source>
</evidence>
<dbReference type="GeneTree" id="ENSGT00940000157727"/>
<gene>
    <name evidence="13" type="primary">Antxrl2</name>
    <name evidence="11" type="synonym">AABR07024652.1</name>
    <name evidence="13" type="synonym">LOC100910026</name>
</gene>
<keyword evidence="4" id="KW-0479">Metal-binding</keyword>
<feature type="region of interest" description="Disordered" evidence="8">
    <location>
        <begin position="362"/>
        <end position="389"/>
    </location>
</feature>
<keyword evidence="6" id="KW-1133">Transmembrane helix</keyword>
<feature type="signal peptide" evidence="9">
    <location>
        <begin position="1"/>
        <end position="25"/>
    </location>
</feature>
<comment type="similarity">
    <text evidence="2">Belongs to the ATR family.</text>
</comment>
<dbReference type="GlyGen" id="A0A8I6GCE2">
    <property type="glycosylation" value="3 sites"/>
</dbReference>
<evidence type="ECO:0000256" key="3">
    <source>
        <dbReference type="ARBA" id="ARBA00022692"/>
    </source>
</evidence>
<dbReference type="OMA" id="CKGNVIL"/>
<evidence type="ECO:0000256" key="1">
    <source>
        <dbReference type="ARBA" id="ARBA00004479"/>
    </source>
</evidence>
<keyword evidence="12" id="KW-1185">Reference proteome</keyword>
<evidence type="ECO:0000256" key="4">
    <source>
        <dbReference type="ARBA" id="ARBA00022723"/>
    </source>
</evidence>
<reference evidence="11" key="1">
    <citation type="submission" date="2024-01" db="EMBL/GenBank/DDBJ databases">
        <title>GRCr8: a new rat reference genome assembly contstructed from accurate long reads and long range scaffolding.</title>
        <authorList>
            <person name="Doris P.A."/>
            <person name="Kalbfleisch T."/>
            <person name="Li K."/>
            <person name="Howe K."/>
            <person name="Wood J."/>
        </authorList>
    </citation>
    <scope>NUCLEOTIDE SEQUENCE [LARGE SCALE GENOMIC DNA]</scope>
    <source>
        <strain evidence="11">Brown Norway</strain>
    </source>
</reference>
<dbReference type="GO" id="GO:0046872">
    <property type="term" value="F:metal ion binding"/>
    <property type="evidence" value="ECO:0007669"/>
    <property type="project" value="UniProtKB-KW"/>
</dbReference>
<dbReference type="PANTHER" id="PTHR16059">
    <property type="entry name" value="ANTHRAX TOXIN RECEPTOR"/>
    <property type="match status" value="1"/>
</dbReference>
<evidence type="ECO:0000259" key="10">
    <source>
        <dbReference type="PROSITE" id="PS50234"/>
    </source>
</evidence>
<evidence type="ECO:0000313" key="13">
    <source>
        <dbReference type="RGD" id="6500283"/>
    </source>
</evidence>
<dbReference type="SMART" id="SM00327">
    <property type="entry name" value="VWA"/>
    <property type="match status" value="1"/>
</dbReference>
<reference evidence="11" key="3">
    <citation type="submission" date="2025-09" db="UniProtKB">
        <authorList>
            <consortium name="Ensembl"/>
        </authorList>
    </citation>
    <scope>IDENTIFICATION</scope>
    <source>
        <strain evidence="11">Brown Norway</strain>
    </source>
</reference>
<sequence length="573" mass="64239">MPSCHPRVPHSVIFFVLILLPSLLSTENFLYQHVDWKNNHELGLDPRTVYREDQNPRLMWPRKNSKFEPCQATPDIYFIMDKSRRMLHGWPHVPKFVLDMVTRLSNQNLRVSIITYSCKGNIFLPITGDREEILKGIERMKYTITTGHEHIYQGLWKATKQMIKANRRGAGRPSMIIFLLNGPLSNQAYGYSLDEANDARKMGATIYGVGTGQSERNQIIGLTGGPDYAFTNKRPEDLNDLINPLASKICPSLKTAVTRIICIKESNPVVLEGYGFDFAMRKEDVICRFYLGGVKHLKDANPINITKTTITCPGPIVDSEGRAINILLSLDNGKNFLNNGLYVASRICGKSPLTTVKTSGKTTTITTKTTRRTTTTTPSTTTTTPTTITEKPKPSIDKFIFVPILLALLLSMLLIGCCWQLCCVPPVEELPPPQPRPQPREKEQPPRVTPPAPTVPVNSTSIVIICCCTCRGLYVSRDVEGNVTVCNFNPLCCPQLSLIWPQYGNQGWFTNVALAKEPCIPKFSLPPSPESLRLASCSQCHRLPDRRPRRPLGLWRLALHSWVPRVPRSLPPT</sequence>
<name>A0A8I6GCE2_RAT</name>